<dbReference type="EMBL" id="GL988041">
    <property type="protein sequence ID" value="EGS20430.1"/>
    <property type="molecule type" value="Genomic_DNA"/>
</dbReference>
<dbReference type="KEGG" id="cthr:CTHT_0022600"/>
<dbReference type="GeneID" id="18256298"/>
<feature type="region of interest" description="Disordered" evidence="1">
    <location>
        <begin position="94"/>
        <end position="118"/>
    </location>
</feature>
<proteinExistence type="predicted"/>
<gene>
    <name evidence="2" type="ORF">CTHT_0022600</name>
</gene>
<dbReference type="HOGENOM" id="CLU_512865_0_0_1"/>
<sequence>MAPVFSCPVDLRAQIKDNCLFLQNHLDADFLIIVAREAPKQYKASVVKTEGRTRTKLFSASGASQDDALQALFDETCEAVNDHIKTNGYGVARDARKHKSKKSHKVYNDDSDSDITSSATTVDGYETFSDEETVSVTSVANTEGHGRRSKHRGRSTKKSTTRKSRRPRSRSPSSSSSSSDFETDVSSISRPRVSVVPPFRAITQRPTAHTPYATRSPLGSQPAPQIGVAVPPPLSPGSQQPHTQPLGPHPQRIMPQSAHMRFHDVCLVIKHHNGSTETERRTISQVAELSQKAIEQGALAYLWRQSLPAQPGNSNNAAHPTTGTATKDVNNADNMPPPHRRIQPSVIVKVKSVSIDGNPYDLSTYRTNDLTKIVEMLRAEAKDNSAIPRFEVDIWNKPYQINTPAPPGQRMPWGYGAVHPPAVGVPPSSLVPPPPPPPPPPQAPVLASPSSVPPPVPRGFPVISAQASTNGVVPEGSALGPDTKMG</sequence>
<feature type="compositionally biased region" description="Basic residues" evidence="1">
    <location>
        <begin position="95"/>
        <end position="105"/>
    </location>
</feature>
<feature type="region of interest" description="Disordered" evidence="1">
    <location>
        <begin position="133"/>
        <end position="252"/>
    </location>
</feature>
<protein>
    <submittedName>
        <fullName evidence="2">Uncharacterized protein</fullName>
    </submittedName>
</protein>
<reference evidence="2 3" key="1">
    <citation type="journal article" date="2011" name="Cell">
        <title>Insight into structure and assembly of the nuclear pore complex by utilizing the genome of a eukaryotic thermophile.</title>
        <authorList>
            <person name="Amlacher S."/>
            <person name="Sarges P."/>
            <person name="Flemming D."/>
            <person name="van Noort V."/>
            <person name="Kunze R."/>
            <person name="Devos D.P."/>
            <person name="Arumugam M."/>
            <person name="Bork P."/>
            <person name="Hurt E."/>
        </authorList>
    </citation>
    <scope>NUCLEOTIDE SEQUENCE [LARGE SCALE GENOMIC DNA]</scope>
    <source>
        <strain evidence="3">DSM 1495 / CBS 144.50 / IMI 039719</strain>
    </source>
</reference>
<feature type="region of interest" description="Disordered" evidence="1">
    <location>
        <begin position="426"/>
        <end position="486"/>
    </location>
</feature>
<dbReference type="OrthoDB" id="5148182at2759"/>
<dbReference type="Proteomes" id="UP000008066">
    <property type="component" value="Unassembled WGS sequence"/>
</dbReference>
<evidence type="ECO:0000256" key="1">
    <source>
        <dbReference type="SAM" id="MobiDB-lite"/>
    </source>
</evidence>
<feature type="region of interest" description="Disordered" evidence="1">
    <location>
        <begin position="310"/>
        <end position="340"/>
    </location>
</feature>
<evidence type="ECO:0000313" key="3">
    <source>
        <dbReference type="Proteomes" id="UP000008066"/>
    </source>
</evidence>
<dbReference type="STRING" id="759272.G0S4F2"/>
<evidence type="ECO:0000313" key="2">
    <source>
        <dbReference type="EMBL" id="EGS20430.1"/>
    </source>
</evidence>
<dbReference type="eggNOG" id="ENOG502RS7K">
    <property type="taxonomic scope" value="Eukaryota"/>
</dbReference>
<accession>G0S4F2</accession>
<feature type="compositionally biased region" description="Low complexity" evidence="1">
    <location>
        <begin position="170"/>
        <end position="200"/>
    </location>
</feature>
<feature type="compositionally biased region" description="Polar residues" evidence="1">
    <location>
        <begin position="310"/>
        <end position="333"/>
    </location>
</feature>
<feature type="compositionally biased region" description="Basic residues" evidence="1">
    <location>
        <begin position="147"/>
        <end position="169"/>
    </location>
</feature>
<organism evidence="3">
    <name type="scientific">Chaetomium thermophilum (strain DSM 1495 / CBS 144.50 / IMI 039719)</name>
    <name type="common">Thermochaetoides thermophila</name>
    <dbReference type="NCBI Taxonomy" id="759272"/>
    <lineage>
        <taxon>Eukaryota</taxon>
        <taxon>Fungi</taxon>
        <taxon>Dikarya</taxon>
        <taxon>Ascomycota</taxon>
        <taxon>Pezizomycotina</taxon>
        <taxon>Sordariomycetes</taxon>
        <taxon>Sordariomycetidae</taxon>
        <taxon>Sordariales</taxon>
        <taxon>Chaetomiaceae</taxon>
        <taxon>Thermochaetoides</taxon>
    </lineage>
</organism>
<keyword evidence="3" id="KW-1185">Reference proteome</keyword>
<dbReference type="AlphaFoldDB" id="G0S4F2"/>
<dbReference type="RefSeq" id="XP_006692726.1">
    <property type="nucleotide sequence ID" value="XM_006692663.1"/>
</dbReference>
<feature type="compositionally biased region" description="Pro residues" evidence="1">
    <location>
        <begin position="429"/>
        <end position="443"/>
    </location>
</feature>
<name>G0S4F2_CHATD</name>